<comment type="caution">
    <text evidence="2">The sequence shown here is derived from an EMBL/GenBank/DDBJ whole genome shotgun (WGS) entry which is preliminary data.</text>
</comment>
<evidence type="ECO:0000313" key="3">
    <source>
        <dbReference type="Proteomes" id="UP000239415"/>
    </source>
</evidence>
<organism evidence="2 3">
    <name type="scientific">Actinoplanes italicus</name>
    <dbReference type="NCBI Taxonomy" id="113567"/>
    <lineage>
        <taxon>Bacteria</taxon>
        <taxon>Bacillati</taxon>
        <taxon>Actinomycetota</taxon>
        <taxon>Actinomycetes</taxon>
        <taxon>Micromonosporales</taxon>
        <taxon>Micromonosporaceae</taxon>
        <taxon>Actinoplanes</taxon>
    </lineage>
</organism>
<dbReference type="AlphaFoldDB" id="A0A2T0JYI2"/>
<sequence>MLPGGGGSSGVTGCLFGRCVAGLSGVMGCRAWQFVGMDYRRTYRSAAIAFADLVSRIPASALDGPGLDEWTMRDLLGHTVSSALRQVPTVLADRAPTLLVPAPEAYFALARTAPADLVAAARKASTDDARATGAALGDEPATAVSGYIGRATAALAGAADDDLVATPAGGMRVCDWLPTRTFELVVHASDAAEAAGLTVGLDYETLAETTALAARIAAATGHGLPALRALTGRTPLPAAFSVV</sequence>
<proteinExistence type="predicted"/>
<dbReference type="Pfam" id="PF11716">
    <property type="entry name" value="MDMPI_N"/>
    <property type="match status" value="1"/>
</dbReference>
<dbReference type="Gene3D" id="1.20.120.450">
    <property type="entry name" value="dinb family like domain"/>
    <property type="match status" value="1"/>
</dbReference>
<accession>A0A2T0JYI2</accession>
<protein>
    <submittedName>
        <fullName evidence="2">Mycothiol maleylpyruvate isomerase-like protein</fullName>
    </submittedName>
</protein>
<dbReference type="EMBL" id="PVMZ01000024">
    <property type="protein sequence ID" value="PRX13925.1"/>
    <property type="molecule type" value="Genomic_DNA"/>
</dbReference>
<gene>
    <name evidence="2" type="ORF">CLV67_124114</name>
</gene>
<dbReference type="Proteomes" id="UP000239415">
    <property type="component" value="Unassembled WGS sequence"/>
</dbReference>
<dbReference type="GO" id="GO:0016853">
    <property type="term" value="F:isomerase activity"/>
    <property type="evidence" value="ECO:0007669"/>
    <property type="project" value="UniProtKB-KW"/>
</dbReference>
<evidence type="ECO:0000259" key="1">
    <source>
        <dbReference type="Pfam" id="PF11716"/>
    </source>
</evidence>
<keyword evidence="2" id="KW-0413">Isomerase</keyword>
<feature type="domain" description="Mycothiol-dependent maleylpyruvate isomerase metal-binding" evidence="1">
    <location>
        <begin position="44"/>
        <end position="192"/>
    </location>
</feature>
<dbReference type="GO" id="GO:0046872">
    <property type="term" value="F:metal ion binding"/>
    <property type="evidence" value="ECO:0007669"/>
    <property type="project" value="InterPro"/>
</dbReference>
<reference evidence="2 3" key="1">
    <citation type="submission" date="2018-03" db="EMBL/GenBank/DDBJ databases">
        <title>Genomic Encyclopedia of Archaeal and Bacterial Type Strains, Phase II (KMG-II): from individual species to whole genera.</title>
        <authorList>
            <person name="Goeker M."/>
        </authorList>
    </citation>
    <scope>NUCLEOTIDE SEQUENCE [LARGE SCALE GENOMIC DNA]</scope>
    <source>
        <strain evidence="2 3">DSM 43146</strain>
    </source>
</reference>
<dbReference type="InterPro" id="IPR034660">
    <property type="entry name" value="DinB/YfiT-like"/>
</dbReference>
<keyword evidence="2" id="KW-0670">Pyruvate</keyword>
<dbReference type="SUPFAM" id="SSF109854">
    <property type="entry name" value="DinB/YfiT-like putative metalloenzymes"/>
    <property type="match status" value="1"/>
</dbReference>
<dbReference type="InterPro" id="IPR024344">
    <property type="entry name" value="MDMPI_metal-binding"/>
</dbReference>
<name>A0A2T0JYI2_9ACTN</name>
<evidence type="ECO:0000313" key="2">
    <source>
        <dbReference type="EMBL" id="PRX13925.1"/>
    </source>
</evidence>
<keyword evidence="3" id="KW-1185">Reference proteome</keyword>